<feature type="transmembrane region" description="Helical" evidence="8">
    <location>
        <begin position="376"/>
        <end position="397"/>
    </location>
</feature>
<dbReference type="PANTHER" id="PTHR23502:SF132">
    <property type="entry name" value="POLYAMINE TRANSPORTER 2-RELATED"/>
    <property type="match status" value="1"/>
</dbReference>
<feature type="transmembrane region" description="Helical" evidence="8">
    <location>
        <begin position="20"/>
        <end position="38"/>
    </location>
</feature>
<keyword evidence="4" id="KW-1003">Cell membrane</keyword>
<evidence type="ECO:0000259" key="9">
    <source>
        <dbReference type="PROSITE" id="PS50850"/>
    </source>
</evidence>
<dbReference type="Gene3D" id="1.20.1720.10">
    <property type="entry name" value="Multidrug resistance protein D"/>
    <property type="match status" value="1"/>
</dbReference>
<sequence length="408" mass="41552">MTPAVSPPSDPTAAPPRAPLWLLALITFSGTLAMHIFVPALPEAAKGLDAAAGTLQLTISLYILGLAVGQLFYGPLSDRFGRRPVLLGGLCLYTLSGIAAALAPGAGSLIAARLFQAFGGCAGLVLGRAMVRDTSAPEDAARRLALMNLMVTLGPGFAPLIGGLLVSAAGWRSVLYALVVIGFANLVCAWRLLPETGRRAGAAAGGSVLRHYRRLFASRAFLGYAIGGGCATTSMYAFIAAAPFIMTGELHRPPHEVGIYLGILISGVWLGSMAASRLIGRVSIDRLMVRANLLSVAGALVFLATTLSGMMSVTATVGAMFVFTLGVGMAAPAALTKAIGVDPRIIGSASGLYGFTQMAVGALCTSLAGLGSQPALAAALVLAAAGLVGQIAFAIALGHERRRAVTAP</sequence>
<dbReference type="PATRIC" id="fig|1110502.3.peg.2007"/>
<dbReference type="InterPro" id="IPR011701">
    <property type="entry name" value="MFS"/>
</dbReference>
<gene>
    <name evidence="10" type="primary">ydgK</name>
    <name evidence="10" type="ordered locus">TMO_1947</name>
</gene>
<dbReference type="KEGG" id="tmo:TMO_1947"/>
<keyword evidence="3 8" id="KW-0813">Transport</keyword>
<feature type="transmembrane region" description="Helical" evidence="8">
    <location>
        <begin position="221"/>
        <end position="245"/>
    </location>
</feature>
<keyword evidence="7 8" id="KW-0472">Membrane</keyword>
<feature type="transmembrane region" description="Helical" evidence="8">
    <location>
        <begin position="317"/>
        <end position="339"/>
    </location>
</feature>
<dbReference type="InterPro" id="IPR020846">
    <property type="entry name" value="MFS_dom"/>
</dbReference>
<feature type="transmembrane region" description="Helical" evidence="8">
    <location>
        <begin position="143"/>
        <end position="168"/>
    </location>
</feature>
<evidence type="ECO:0000256" key="1">
    <source>
        <dbReference type="ARBA" id="ARBA00004651"/>
    </source>
</evidence>
<reference evidence="10 11" key="1">
    <citation type="journal article" date="2012" name="J. Am. Chem. Soc.">
        <title>Bacterial biosynthesis and maturation of the didemnin anti-cancer agents.</title>
        <authorList>
            <person name="Xu Y."/>
            <person name="Kersten R.D."/>
            <person name="Nam S.J."/>
            <person name="Lu L."/>
            <person name="Al-Suwailem A.M."/>
            <person name="Zheng H."/>
            <person name="Fenical W."/>
            <person name="Dorrestein P.C."/>
            <person name="Moore B.S."/>
            <person name="Qian P.Y."/>
        </authorList>
    </citation>
    <scope>NUCLEOTIDE SEQUENCE [LARGE SCALE GENOMIC DNA]</scope>
    <source>
        <strain evidence="10 11">KA081020-065</strain>
    </source>
</reference>
<proteinExistence type="inferred from homology"/>
<feature type="transmembrane region" description="Helical" evidence="8">
    <location>
        <begin position="257"/>
        <end position="279"/>
    </location>
</feature>
<dbReference type="GO" id="GO:0005886">
    <property type="term" value="C:plasma membrane"/>
    <property type="evidence" value="ECO:0007669"/>
    <property type="project" value="UniProtKB-SubCell"/>
</dbReference>
<dbReference type="HOGENOM" id="CLU_001265_47_1_5"/>
<comment type="subcellular location">
    <subcellularLocation>
        <location evidence="8">Cell inner membrane</location>
        <topology evidence="8">Multi-pass membrane protein</topology>
    </subcellularLocation>
    <subcellularLocation>
        <location evidence="1">Cell membrane</location>
        <topology evidence="1">Multi-pass membrane protein</topology>
    </subcellularLocation>
</comment>
<feature type="transmembrane region" description="Helical" evidence="8">
    <location>
        <begin position="174"/>
        <end position="193"/>
    </location>
</feature>
<dbReference type="EMBL" id="CP003236">
    <property type="protein sequence ID" value="AFK53785.1"/>
    <property type="molecule type" value="Genomic_DNA"/>
</dbReference>
<evidence type="ECO:0000256" key="2">
    <source>
        <dbReference type="ARBA" id="ARBA00006236"/>
    </source>
</evidence>
<dbReference type="GO" id="GO:0042910">
    <property type="term" value="F:xenobiotic transmembrane transporter activity"/>
    <property type="evidence" value="ECO:0007669"/>
    <property type="project" value="InterPro"/>
</dbReference>
<name>I3TLZ7_TISMK</name>
<dbReference type="Proteomes" id="UP000005258">
    <property type="component" value="Chromosome"/>
</dbReference>
<comment type="similarity">
    <text evidence="2 8">Belongs to the major facilitator superfamily. Bcr/CmlA family.</text>
</comment>
<feature type="domain" description="Major facilitator superfamily (MFS) profile" evidence="9">
    <location>
        <begin position="19"/>
        <end position="401"/>
    </location>
</feature>
<evidence type="ECO:0000313" key="11">
    <source>
        <dbReference type="Proteomes" id="UP000005258"/>
    </source>
</evidence>
<evidence type="ECO:0000256" key="7">
    <source>
        <dbReference type="ARBA" id="ARBA00023136"/>
    </source>
</evidence>
<dbReference type="SUPFAM" id="SSF103473">
    <property type="entry name" value="MFS general substrate transporter"/>
    <property type="match status" value="1"/>
</dbReference>
<evidence type="ECO:0000256" key="4">
    <source>
        <dbReference type="ARBA" id="ARBA00022475"/>
    </source>
</evidence>
<dbReference type="PANTHER" id="PTHR23502">
    <property type="entry name" value="MAJOR FACILITATOR SUPERFAMILY"/>
    <property type="match status" value="1"/>
</dbReference>
<evidence type="ECO:0000313" key="10">
    <source>
        <dbReference type="EMBL" id="AFK53785.1"/>
    </source>
</evidence>
<keyword evidence="8" id="KW-0997">Cell inner membrane</keyword>
<feature type="transmembrane region" description="Helical" evidence="8">
    <location>
        <begin position="351"/>
        <end position="370"/>
    </location>
</feature>
<dbReference type="AlphaFoldDB" id="I3TLZ7"/>
<dbReference type="PROSITE" id="PS50850">
    <property type="entry name" value="MFS"/>
    <property type="match status" value="1"/>
</dbReference>
<accession>I3TLZ7</accession>
<feature type="transmembrane region" description="Helical" evidence="8">
    <location>
        <begin position="85"/>
        <end position="104"/>
    </location>
</feature>
<evidence type="ECO:0000256" key="6">
    <source>
        <dbReference type="ARBA" id="ARBA00022989"/>
    </source>
</evidence>
<feature type="transmembrane region" description="Helical" evidence="8">
    <location>
        <begin position="50"/>
        <end position="73"/>
    </location>
</feature>
<keyword evidence="11" id="KW-1185">Reference proteome</keyword>
<evidence type="ECO:0000256" key="3">
    <source>
        <dbReference type="ARBA" id="ARBA00022448"/>
    </source>
</evidence>
<dbReference type="GO" id="GO:1990961">
    <property type="term" value="P:xenobiotic detoxification by transmembrane export across the plasma membrane"/>
    <property type="evidence" value="ECO:0007669"/>
    <property type="project" value="InterPro"/>
</dbReference>
<dbReference type="GO" id="GO:0015385">
    <property type="term" value="F:sodium:proton antiporter activity"/>
    <property type="evidence" value="ECO:0007669"/>
    <property type="project" value="TreeGrafter"/>
</dbReference>
<keyword evidence="5 8" id="KW-0812">Transmembrane</keyword>
<feature type="transmembrane region" description="Helical" evidence="8">
    <location>
        <begin position="110"/>
        <end position="131"/>
    </location>
</feature>
<dbReference type="STRING" id="1110502.TMO_1947"/>
<keyword evidence="6 8" id="KW-1133">Transmembrane helix</keyword>
<dbReference type="NCBIfam" id="TIGR00710">
    <property type="entry name" value="efflux_Bcr_CflA"/>
    <property type="match status" value="1"/>
</dbReference>
<evidence type="ECO:0000256" key="5">
    <source>
        <dbReference type="ARBA" id="ARBA00022692"/>
    </source>
</evidence>
<organism evidence="10 11">
    <name type="scientific">Tistrella mobilis (strain KA081020-065)</name>
    <dbReference type="NCBI Taxonomy" id="1110502"/>
    <lineage>
        <taxon>Bacteria</taxon>
        <taxon>Pseudomonadati</taxon>
        <taxon>Pseudomonadota</taxon>
        <taxon>Alphaproteobacteria</taxon>
        <taxon>Geminicoccales</taxon>
        <taxon>Geminicoccaceae</taxon>
        <taxon>Tistrella</taxon>
    </lineage>
</organism>
<dbReference type="eggNOG" id="COG2814">
    <property type="taxonomic scope" value="Bacteria"/>
</dbReference>
<dbReference type="PRINTS" id="PR01036">
    <property type="entry name" value="TCRTETB"/>
</dbReference>
<evidence type="ECO:0000256" key="8">
    <source>
        <dbReference type="RuleBase" id="RU365088"/>
    </source>
</evidence>
<feature type="transmembrane region" description="Helical" evidence="8">
    <location>
        <begin position="291"/>
        <end position="311"/>
    </location>
</feature>
<dbReference type="CDD" id="cd17320">
    <property type="entry name" value="MFS_MdfA_MDR_like"/>
    <property type="match status" value="1"/>
</dbReference>
<dbReference type="Pfam" id="PF07690">
    <property type="entry name" value="MFS_1"/>
    <property type="match status" value="1"/>
</dbReference>
<dbReference type="InterPro" id="IPR004812">
    <property type="entry name" value="Efflux_drug-R_Bcr/CmlA"/>
</dbReference>
<dbReference type="RefSeq" id="WP_014745463.1">
    <property type="nucleotide sequence ID" value="NC_017956.1"/>
</dbReference>
<protein>
    <recommendedName>
        <fullName evidence="8">Bcr/CflA family efflux transporter</fullName>
    </recommendedName>
</protein>
<dbReference type="InterPro" id="IPR036259">
    <property type="entry name" value="MFS_trans_sf"/>
</dbReference>